<feature type="region of interest" description="Disordered" evidence="1">
    <location>
        <begin position="26"/>
        <end position="79"/>
    </location>
</feature>
<evidence type="ECO:0000313" key="4">
    <source>
        <dbReference type="Proteomes" id="UP000307808"/>
    </source>
</evidence>
<evidence type="ECO:0000256" key="2">
    <source>
        <dbReference type="SAM" id="SignalP"/>
    </source>
</evidence>
<evidence type="ECO:0008006" key="5">
    <source>
        <dbReference type="Google" id="ProtNLM"/>
    </source>
</evidence>
<protein>
    <recommendedName>
        <fullName evidence="5">Lipoprotein</fullName>
    </recommendedName>
</protein>
<dbReference type="PROSITE" id="PS51257">
    <property type="entry name" value="PROKAR_LIPOPROTEIN"/>
    <property type="match status" value="1"/>
</dbReference>
<dbReference type="EMBL" id="SZPY01000001">
    <property type="protein sequence ID" value="TKI64802.1"/>
    <property type="molecule type" value="Genomic_DNA"/>
</dbReference>
<accession>A0A4U2YVM8</accession>
<dbReference type="AlphaFoldDB" id="A0A4U2YVM8"/>
<evidence type="ECO:0000313" key="3">
    <source>
        <dbReference type="EMBL" id="TKI64802.1"/>
    </source>
</evidence>
<organism evidence="3 4">
    <name type="scientific">Nocardioides jishulii</name>
    <dbReference type="NCBI Taxonomy" id="2575440"/>
    <lineage>
        <taxon>Bacteria</taxon>
        <taxon>Bacillati</taxon>
        <taxon>Actinomycetota</taxon>
        <taxon>Actinomycetes</taxon>
        <taxon>Propionibacteriales</taxon>
        <taxon>Nocardioidaceae</taxon>
        <taxon>Nocardioides</taxon>
    </lineage>
</organism>
<evidence type="ECO:0000256" key="1">
    <source>
        <dbReference type="SAM" id="MobiDB-lite"/>
    </source>
</evidence>
<keyword evidence="4" id="KW-1185">Reference proteome</keyword>
<proteinExistence type="predicted"/>
<feature type="signal peptide" evidence="2">
    <location>
        <begin position="1"/>
        <end position="26"/>
    </location>
</feature>
<reference evidence="3 4" key="1">
    <citation type="submission" date="2019-04" db="EMBL/GenBank/DDBJ databases">
        <authorList>
            <person name="Dong K."/>
        </authorList>
    </citation>
    <scope>NUCLEOTIDE SEQUENCE [LARGE SCALE GENOMIC DNA]</scope>
    <source>
        <strain evidence="4">dk3543</strain>
    </source>
</reference>
<dbReference type="Proteomes" id="UP000307808">
    <property type="component" value="Unassembled WGS sequence"/>
</dbReference>
<name>A0A4U2YVM8_9ACTN</name>
<comment type="caution">
    <text evidence="3">The sequence shown here is derived from an EMBL/GenBank/DDBJ whole genome shotgun (WGS) entry which is preliminary data.</text>
</comment>
<keyword evidence="2" id="KW-0732">Signal</keyword>
<gene>
    <name evidence="3" type="ORF">FC770_06735</name>
</gene>
<sequence length="210" mass="22905">MPQRHLRRPLASLAVVLLLAAAGACAEHDDPSTGSPVGTAPGAKETESGPDVPLSGTVRTLGGSPSWTLPEPKGWSAPSERQDGIVEISEKGGDSSLTLFRWKQRRVDDAEGAGRRWLSKYHYSLVHNLDTTKVSDPVYGTTIVASSAGTLEFVSLDVTFTSWNGRRYRSYYVARHIGDHVFALMYTAPRTDWSQETWDGFAEAGLELQV</sequence>
<feature type="chain" id="PRO_5020801082" description="Lipoprotein" evidence="2">
    <location>
        <begin position="27"/>
        <end position="210"/>
    </location>
</feature>
<dbReference type="RefSeq" id="WP_137065256.1">
    <property type="nucleotide sequence ID" value="NZ_CP040748.1"/>
</dbReference>